<dbReference type="OrthoDB" id="6133115at2759"/>
<dbReference type="AlphaFoldDB" id="A0A9P8SEB9"/>
<dbReference type="RefSeq" id="XP_044715749.1">
    <property type="nucleotide sequence ID" value="XM_044869007.1"/>
</dbReference>
<evidence type="ECO:0000313" key="1">
    <source>
        <dbReference type="EMBL" id="KAH0958235.1"/>
    </source>
</evidence>
<reference evidence="1" key="1">
    <citation type="submission" date="2021-09" db="EMBL/GenBank/DDBJ databases">
        <title>A high-quality genome of the endoparasitic fungus Hirsutella rhossiliensis with a comparison of Hirsutella genomes reveals transposable elements contributing to genome size variation.</title>
        <authorList>
            <person name="Lin R."/>
            <person name="Jiao Y."/>
            <person name="Sun X."/>
            <person name="Ling J."/>
            <person name="Xie B."/>
            <person name="Cheng X."/>
        </authorList>
    </citation>
    <scope>NUCLEOTIDE SEQUENCE</scope>
    <source>
        <strain evidence="1">HR02</strain>
    </source>
</reference>
<dbReference type="PANTHER" id="PTHR35391:SF7">
    <property type="entry name" value="C2H2-TYPE DOMAIN-CONTAINING PROTEIN"/>
    <property type="match status" value="1"/>
</dbReference>
<name>A0A9P8SEB9_9HYPO</name>
<gene>
    <name evidence="1" type="ORF">HRG_10536</name>
</gene>
<dbReference type="Proteomes" id="UP000824596">
    <property type="component" value="Unassembled WGS sequence"/>
</dbReference>
<evidence type="ECO:0000313" key="2">
    <source>
        <dbReference type="Proteomes" id="UP000824596"/>
    </source>
</evidence>
<organism evidence="1 2">
    <name type="scientific">Hirsutella rhossiliensis</name>
    <dbReference type="NCBI Taxonomy" id="111463"/>
    <lineage>
        <taxon>Eukaryota</taxon>
        <taxon>Fungi</taxon>
        <taxon>Dikarya</taxon>
        <taxon>Ascomycota</taxon>
        <taxon>Pezizomycotina</taxon>
        <taxon>Sordariomycetes</taxon>
        <taxon>Hypocreomycetidae</taxon>
        <taxon>Hypocreales</taxon>
        <taxon>Ophiocordycipitaceae</taxon>
        <taxon>Hirsutella</taxon>
    </lineage>
</organism>
<keyword evidence="2" id="KW-1185">Reference proteome</keyword>
<comment type="caution">
    <text evidence="1">The sequence shown here is derived from an EMBL/GenBank/DDBJ whole genome shotgun (WGS) entry which is preliminary data.</text>
</comment>
<dbReference type="EMBL" id="JAIZPD010000016">
    <property type="protein sequence ID" value="KAH0958235.1"/>
    <property type="molecule type" value="Genomic_DNA"/>
</dbReference>
<sequence>MNHDQGTGAFSRNFQAVLQSFRSLTGSLIGHDDSTDLRRLLPRFEDETARFKMWSGSLGAHQSGRASLDHRLRETPHLREQVIYLLQDFPQTLLDTLTLLYHEQPYWQKFQASEHELVFSKGDLNDSDDSRFSDSDNDYASPGESLSTICTDVGEATDCLLRLSVAIANPAPHERAHRLGTCPLEDISFYEKHDIRNAQDKFPNMSTELAEILGKPITRRRQYFKYRKTHMPSSLQA</sequence>
<dbReference type="GeneID" id="68359665"/>
<dbReference type="PANTHER" id="PTHR35391">
    <property type="entry name" value="C2H2-TYPE DOMAIN-CONTAINING PROTEIN-RELATED"/>
    <property type="match status" value="1"/>
</dbReference>
<proteinExistence type="predicted"/>
<accession>A0A9P8SEB9</accession>
<protein>
    <submittedName>
        <fullName evidence="1">Uncharacterized protein</fullName>
    </submittedName>
</protein>